<accession>A0ABW9YZ21</accession>
<dbReference type="PRINTS" id="PR00413">
    <property type="entry name" value="HADHALOGNASE"/>
</dbReference>
<organism evidence="1 2">
    <name type="scientific">Microvirga arsenatis</name>
    <dbReference type="NCBI Taxonomy" id="2692265"/>
    <lineage>
        <taxon>Bacteria</taxon>
        <taxon>Pseudomonadati</taxon>
        <taxon>Pseudomonadota</taxon>
        <taxon>Alphaproteobacteria</taxon>
        <taxon>Hyphomicrobiales</taxon>
        <taxon>Methylobacteriaceae</taxon>
        <taxon>Microvirga</taxon>
    </lineage>
</organism>
<comment type="caution">
    <text evidence="1">The sequence shown here is derived from an EMBL/GenBank/DDBJ whole genome shotgun (WGS) entry which is preliminary data.</text>
</comment>
<sequence length="196" mass="22244">MVDVDGVLVHGRLEDGRHWSTSLEADLGVSAEALRREFFDSHWNEIITGRAMLRDHLQAVLQKIAPHLTADQLISYWFATDACLDEKLLRDLIQLRSSGFQLHLATNQEHLRARYLWDELGLAAHFDSIQYSAQIGAKKPELEFFRTAASRTGLSPDEILLIDDSVENVQGAKIAGWKAVLWRAEKPLFEILKDIV</sequence>
<dbReference type="SFLD" id="SFLDS00003">
    <property type="entry name" value="Haloacid_Dehalogenase"/>
    <property type="match status" value="1"/>
</dbReference>
<dbReference type="EMBL" id="JAAAXJ010000007">
    <property type="protein sequence ID" value="NBJ25649.1"/>
    <property type="molecule type" value="Genomic_DNA"/>
</dbReference>
<name>A0ABW9YZ21_9HYPH</name>
<evidence type="ECO:0000313" key="2">
    <source>
        <dbReference type="Proteomes" id="UP000818323"/>
    </source>
</evidence>
<dbReference type="RefSeq" id="WP_161723111.1">
    <property type="nucleotide sequence ID" value="NZ_JAAAXI010000006.1"/>
</dbReference>
<dbReference type="GO" id="GO:0016787">
    <property type="term" value="F:hydrolase activity"/>
    <property type="evidence" value="ECO:0007669"/>
    <property type="project" value="UniProtKB-KW"/>
</dbReference>
<dbReference type="Proteomes" id="UP000818323">
    <property type="component" value="Unassembled WGS sequence"/>
</dbReference>
<dbReference type="InterPro" id="IPR006439">
    <property type="entry name" value="HAD-SF_hydro_IA"/>
</dbReference>
<dbReference type="InterPro" id="IPR023214">
    <property type="entry name" value="HAD_sf"/>
</dbReference>
<dbReference type="NCBIfam" id="TIGR01509">
    <property type="entry name" value="HAD-SF-IA-v3"/>
    <property type="match status" value="1"/>
</dbReference>
<dbReference type="PANTHER" id="PTHR43611">
    <property type="entry name" value="ALPHA-D-GLUCOSE 1-PHOSPHATE PHOSPHATASE"/>
    <property type="match status" value="1"/>
</dbReference>
<proteinExistence type="predicted"/>
<reference evidence="1 2" key="1">
    <citation type="submission" date="2020-01" db="EMBL/GenBank/DDBJ databases">
        <title>Microvirga sp. nov., an arsenate reduction bacterium isolated from Tibet hotspring sediments.</title>
        <authorList>
            <person name="Yuan C.-G."/>
        </authorList>
    </citation>
    <scope>NUCLEOTIDE SEQUENCE [LARGE SCALE GENOMIC DNA]</scope>
    <source>
        <strain evidence="1 2">SYSU G3D203</strain>
    </source>
</reference>
<dbReference type="SUPFAM" id="SSF56784">
    <property type="entry name" value="HAD-like"/>
    <property type="match status" value="1"/>
</dbReference>
<dbReference type="Pfam" id="PF00702">
    <property type="entry name" value="Hydrolase"/>
    <property type="match status" value="1"/>
</dbReference>
<keyword evidence="2" id="KW-1185">Reference proteome</keyword>
<dbReference type="PANTHER" id="PTHR43611:SF3">
    <property type="entry name" value="FLAVIN MONONUCLEOTIDE HYDROLASE 1, CHLOROPLATIC"/>
    <property type="match status" value="1"/>
</dbReference>
<dbReference type="InterPro" id="IPR036412">
    <property type="entry name" value="HAD-like_sf"/>
</dbReference>
<evidence type="ECO:0000313" key="1">
    <source>
        <dbReference type="EMBL" id="NBJ25649.1"/>
    </source>
</evidence>
<gene>
    <name evidence="1" type="ORF">GR303_14910</name>
</gene>
<protein>
    <submittedName>
        <fullName evidence="1">HAD-IA family hydrolase</fullName>
    </submittedName>
</protein>
<keyword evidence="1" id="KW-0378">Hydrolase</keyword>
<dbReference type="SFLD" id="SFLDG01129">
    <property type="entry name" value="C1.5:_HAD__Beta-PGM__Phosphata"/>
    <property type="match status" value="1"/>
</dbReference>
<dbReference type="Gene3D" id="3.40.50.1000">
    <property type="entry name" value="HAD superfamily/HAD-like"/>
    <property type="match status" value="1"/>
</dbReference>